<organism evidence="3 4">
    <name type="scientific">Histidinibacterium lentulum</name>
    <dbReference type="NCBI Taxonomy" id="2480588"/>
    <lineage>
        <taxon>Bacteria</taxon>
        <taxon>Pseudomonadati</taxon>
        <taxon>Pseudomonadota</taxon>
        <taxon>Alphaproteobacteria</taxon>
        <taxon>Rhodobacterales</taxon>
        <taxon>Paracoccaceae</taxon>
        <taxon>Histidinibacterium</taxon>
    </lineage>
</organism>
<reference evidence="3 4" key="1">
    <citation type="submission" date="2018-10" db="EMBL/GenBank/DDBJ databases">
        <title>Histidinibacterium lentulum gen. nov., sp. nov., a marine bacterium from the culture broth of Picochlorum sp. 122.</title>
        <authorList>
            <person name="Wang G."/>
        </authorList>
    </citation>
    <scope>NUCLEOTIDE SEQUENCE [LARGE SCALE GENOMIC DNA]</scope>
    <source>
        <strain evidence="3 4">B17</strain>
    </source>
</reference>
<name>A0A3N2R981_9RHOB</name>
<evidence type="ECO:0000313" key="3">
    <source>
        <dbReference type="EMBL" id="ROU03977.1"/>
    </source>
</evidence>
<accession>A0A3N2R981</accession>
<proteinExistence type="predicted"/>
<keyword evidence="4" id="KW-1185">Reference proteome</keyword>
<protein>
    <submittedName>
        <fullName evidence="3">Uncharacterized protein</fullName>
    </submittedName>
</protein>
<comment type="caution">
    <text evidence="3">The sequence shown here is derived from an EMBL/GenBank/DDBJ whole genome shotgun (WGS) entry which is preliminary data.</text>
</comment>
<dbReference type="AlphaFoldDB" id="A0A3N2R981"/>
<dbReference type="OrthoDB" id="9910212at2"/>
<sequence length="164" mass="16791">MTRLFPALPAAAAMAVLAGPAAAESYACAYVRACVPDGLCAPHETGLTLFAPQVAVEGEGNANDGADQTPGTVVEGSDSGAGGTQQFGADQQGSVHWGIQIVPVFEPARDRDDSTRAFLSLGSSEYVLTLLPDLTSELAYFVNSELVSTLEGACLPIGEDDGDA</sequence>
<evidence type="ECO:0000313" key="4">
    <source>
        <dbReference type="Proteomes" id="UP000268016"/>
    </source>
</evidence>
<dbReference type="Proteomes" id="UP000268016">
    <property type="component" value="Unassembled WGS sequence"/>
</dbReference>
<keyword evidence="2" id="KW-0732">Signal</keyword>
<gene>
    <name evidence="3" type="ORF">EAT49_00815</name>
</gene>
<dbReference type="EMBL" id="RDRB01000001">
    <property type="protein sequence ID" value="ROU03977.1"/>
    <property type="molecule type" value="Genomic_DNA"/>
</dbReference>
<dbReference type="RefSeq" id="WP_123640331.1">
    <property type="nucleotide sequence ID" value="NZ_ML119081.1"/>
</dbReference>
<feature type="signal peptide" evidence="2">
    <location>
        <begin position="1"/>
        <end position="23"/>
    </location>
</feature>
<evidence type="ECO:0000256" key="1">
    <source>
        <dbReference type="SAM" id="MobiDB-lite"/>
    </source>
</evidence>
<feature type="chain" id="PRO_5018093601" evidence="2">
    <location>
        <begin position="24"/>
        <end position="164"/>
    </location>
</feature>
<feature type="region of interest" description="Disordered" evidence="1">
    <location>
        <begin position="59"/>
        <end position="80"/>
    </location>
</feature>
<evidence type="ECO:0000256" key="2">
    <source>
        <dbReference type="SAM" id="SignalP"/>
    </source>
</evidence>